<dbReference type="Ensembl" id="ENSGMOT00000008902.2">
    <property type="protein sequence ID" value="ENSGMOP00000008659.2"/>
    <property type="gene ID" value="ENSGMOG00000008091.2"/>
</dbReference>
<evidence type="ECO:0000256" key="3">
    <source>
        <dbReference type="ARBA" id="ARBA00006792"/>
    </source>
</evidence>
<dbReference type="GeneID" id="115557469"/>
<comment type="similarity">
    <text evidence="3 9">Belongs to the MICOS complex subunit Mic10 family.</text>
</comment>
<evidence type="ECO:0000256" key="7">
    <source>
        <dbReference type="ARBA" id="ARBA00023128"/>
    </source>
</evidence>
<evidence type="ECO:0000256" key="9">
    <source>
        <dbReference type="RuleBase" id="RU363011"/>
    </source>
</evidence>
<proteinExistence type="inferred from homology"/>
<evidence type="ECO:0000313" key="11">
    <source>
        <dbReference type="Proteomes" id="UP000694546"/>
    </source>
</evidence>
<accession>A0A8C4Z9U0</accession>
<dbReference type="OMA" id="CLADCAI"/>
<keyword evidence="4" id="KW-0812">Transmembrane</keyword>
<comment type="subunit">
    <text evidence="9">Component of the mitochondrial contact site and cristae organizing system (MICOS) complex.</text>
</comment>
<reference evidence="10" key="2">
    <citation type="submission" date="2025-09" db="UniProtKB">
        <authorList>
            <consortium name="Ensembl"/>
        </authorList>
    </citation>
    <scope>IDENTIFICATION</scope>
</reference>
<comment type="subcellular location">
    <subcellularLocation>
        <location evidence="2 9">Mitochondrion inner membrane</location>
        <topology evidence="2 9">Single-pass membrane protein</topology>
    </subcellularLocation>
</comment>
<gene>
    <name evidence="10" type="primary">LOC115557469</name>
</gene>
<keyword evidence="5 9" id="KW-0999">Mitochondrion inner membrane</keyword>
<evidence type="ECO:0000256" key="4">
    <source>
        <dbReference type="ARBA" id="ARBA00022692"/>
    </source>
</evidence>
<reference evidence="10" key="1">
    <citation type="submission" date="2025-08" db="UniProtKB">
        <authorList>
            <consortium name="Ensembl"/>
        </authorList>
    </citation>
    <scope>IDENTIFICATION</scope>
</reference>
<dbReference type="Pfam" id="PF04418">
    <property type="entry name" value="DUF543"/>
    <property type="match status" value="1"/>
</dbReference>
<evidence type="ECO:0000313" key="10">
    <source>
        <dbReference type="Ensembl" id="ENSGMOP00000008659.2"/>
    </source>
</evidence>
<keyword evidence="6" id="KW-1133">Transmembrane helix</keyword>
<keyword evidence="11" id="KW-1185">Reference proteome</keyword>
<name>A0A8C4Z9U0_GADMO</name>
<dbReference type="OrthoDB" id="1916310at2759"/>
<dbReference type="InterPro" id="IPR007512">
    <property type="entry name" value="Mic10"/>
</dbReference>
<keyword evidence="8" id="KW-0472">Membrane</keyword>
<evidence type="ECO:0000256" key="8">
    <source>
        <dbReference type="ARBA" id="ARBA00023136"/>
    </source>
</evidence>
<comment type="function">
    <text evidence="1 9">Component of the MICOS complex, a large protein complex of the mitochondrial inner membrane that plays crucial roles in the maintenance of crista junctions, inner membrane architecture, and formation of contact sites to the outer membrane.</text>
</comment>
<dbReference type="GeneTree" id="ENSGT00390000005732"/>
<sequence length="76" mass="8314">MADASGLKWDRCLADTAVKTVTGLGVGMAFSFLVFKRHTWPASLGAGLGFGMAYSNCQHDRRLPHLLHGHMVKDQQ</sequence>
<dbReference type="Proteomes" id="UP000694546">
    <property type="component" value="Chromosome 13"/>
</dbReference>
<dbReference type="PANTHER" id="PTHR21304:SF0">
    <property type="entry name" value="MICOS COMPLEX SUBUNIT MIC10"/>
    <property type="match status" value="1"/>
</dbReference>
<evidence type="ECO:0000256" key="2">
    <source>
        <dbReference type="ARBA" id="ARBA00004434"/>
    </source>
</evidence>
<evidence type="ECO:0000256" key="1">
    <source>
        <dbReference type="ARBA" id="ARBA00002689"/>
    </source>
</evidence>
<protein>
    <recommendedName>
        <fullName evidence="9">MICOS complex subunit MIC10</fullName>
    </recommendedName>
</protein>
<organism evidence="10 11">
    <name type="scientific">Gadus morhua</name>
    <name type="common">Atlantic cod</name>
    <dbReference type="NCBI Taxonomy" id="8049"/>
    <lineage>
        <taxon>Eukaryota</taxon>
        <taxon>Metazoa</taxon>
        <taxon>Chordata</taxon>
        <taxon>Craniata</taxon>
        <taxon>Vertebrata</taxon>
        <taxon>Euteleostomi</taxon>
        <taxon>Actinopterygii</taxon>
        <taxon>Neopterygii</taxon>
        <taxon>Teleostei</taxon>
        <taxon>Neoteleostei</taxon>
        <taxon>Acanthomorphata</taxon>
        <taxon>Zeiogadaria</taxon>
        <taxon>Gadariae</taxon>
        <taxon>Gadiformes</taxon>
        <taxon>Gadoidei</taxon>
        <taxon>Gadidae</taxon>
        <taxon>Gadus</taxon>
    </lineage>
</organism>
<dbReference type="GO" id="GO:0061617">
    <property type="term" value="C:MICOS complex"/>
    <property type="evidence" value="ECO:0007669"/>
    <property type="project" value="UniProtKB-UniRule"/>
</dbReference>
<dbReference type="AlphaFoldDB" id="A0A8C4Z9U0"/>
<evidence type="ECO:0000256" key="6">
    <source>
        <dbReference type="ARBA" id="ARBA00022989"/>
    </source>
</evidence>
<dbReference type="PANTHER" id="PTHR21304">
    <property type="entry name" value="MICOS COMPLEX SUBUNIT MIC10"/>
    <property type="match status" value="1"/>
</dbReference>
<keyword evidence="7 9" id="KW-0496">Mitochondrion</keyword>
<evidence type="ECO:0000256" key="5">
    <source>
        <dbReference type="ARBA" id="ARBA00022792"/>
    </source>
</evidence>
<dbReference type="RefSeq" id="XP_030231187.1">
    <property type="nucleotide sequence ID" value="XM_030375327.1"/>
</dbReference>